<sequence>MPDAAADLPAPALRSLEAPLVRVCQAPSFRRISQDVASDADVKKLKSILQELEFECPLFAAP</sequence>
<dbReference type="Proteomes" id="UP000557717">
    <property type="component" value="Unassembled WGS sequence"/>
</dbReference>
<organism evidence="1 2">
    <name type="scientific">Haloferula luteola</name>
    <dbReference type="NCBI Taxonomy" id="595692"/>
    <lineage>
        <taxon>Bacteria</taxon>
        <taxon>Pseudomonadati</taxon>
        <taxon>Verrucomicrobiota</taxon>
        <taxon>Verrucomicrobiia</taxon>
        <taxon>Verrucomicrobiales</taxon>
        <taxon>Verrucomicrobiaceae</taxon>
        <taxon>Haloferula</taxon>
    </lineage>
</organism>
<name>A0A840VH27_9BACT</name>
<proteinExistence type="predicted"/>
<gene>
    <name evidence="1" type="ORF">HNR46_004163</name>
</gene>
<dbReference type="RefSeq" id="WP_184022385.1">
    <property type="nucleotide sequence ID" value="NZ_JACHFD010000041.1"/>
</dbReference>
<keyword evidence="2" id="KW-1185">Reference proteome</keyword>
<evidence type="ECO:0000313" key="1">
    <source>
        <dbReference type="EMBL" id="MBB5353898.1"/>
    </source>
</evidence>
<protein>
    <submittedName>
        <fullName evidence="1">Uncharacterized protein</fullName>
    </submittedName>
</protein>
<dbReference type="EMBL" id="JACHFD010000041">
    <property type="protein sequence ID" value="MBB5353898.1"/>
    <property type="molecule type" value="Genomic_DNA"/>
</dbReference>
<dbReference type="AlphaFoldDB" id="A0A840VH27"/>
<comment type="caution">
    <text evidence="1">The sequence shown here is derived from an EMBL/GenBank/DDBJ whole genome shotgun (WGS) entry which is preliminary data.</text>
</comment>
<evidence type="ECO:0000313" key="2">
    <source>
        <dbReference type="Proteomes" id="UP000557717"/>
    </source>
</evidence>
<accession>A0A840VH27</accession>
<reference evidence="1 2" key="1">
    <citation type="submission" date="2020-08" db="EMBL/GenBank/DDBJ databases">
        <title>Genomic Encyclopedia of Type Strains, Phase IV (KMG-IV): sequencing the most valuable type-strain genomes for metagenomic binning, comparative biology and taxonomic classification.</title>
        <authorList>
            <person name="Goeker M."/>
        </authorList>
    </citation>
    <scope>NUCLEOTIDE SEQUENCE [LARGE SCALE GENOMIC DNA]</scope>
    <source>
        <strain evidence="1 2">YC6886</strain>
    </source>
</reference>